<reference evidence="3 4" key="1">
    <citation type="submission" date="2023-08" db="EMBL/GenBank/DDBJ databases">
        <authorList>
            <person name="Palmer J.M."/>
        </authorList>
    </citation>
    <scope>NUCLEOTIDE SEQUENCE [LARGE SCALE GENOMIC DNA]</scope>
    <source>
        <strain evidence="3 4">TWF481</strain>
    </source>
</reference>
<dbReference type="PANTHER" id="PTHR45708">
    <property type="entry name" value="ENDOCHITINASE"/>
    <property type="match status" value="1"/>
</dbReference>
<evidence type="ECO:0000256" key="1">
    <source>
        <dbReference type="SAM" id="MobiDB-lite"/>
    </source>
</evidence>
<dbReference type="InterPro" id="IPR050542">
    <property type="entry name" value="Glycosyl_Hydrlase18_Chitinase"/>
</dbReference>
<dbReference type="Proteomes" id="UP001370758">
    <property type="component" value="Unassembled WGS sequence"/>
</dbReference>
<gene>
    <name evidence="3" type="ORF">TWF481_000603</name>
</gene>
<proteinExistence type="predicted"/>
<dbReference type="PROSITE" id="PS51910">
    <property type="entry name" value="GH18_2"/>
    <property type="match status" value="1"/>
</dbReference>
<accession>A0AAV9WP85</accession>
<feature type="region of interest" description="Disordered" evidence="1">
    <location>
        <begin position="1"/>
        <end position="22"/>
    </location>
</feature>
<dbReference type="InterPro" id="IPR001223">
    <property type="entry name" value="Glyco_hydro18_cat"/>
</dbReference>
<feature type="domain" description="GH18" evidence="2">
    <location>
        <begin position="22"/>
        <end position="302"/>
    </location>
</feature>
<dbReference type="Gene3D" id="3.20.20.80">
    <property type="entry name" value="Glycosidases"/>
    <property type="match status" value="1"/>
</dbReference>
<dbReference type="Pfam" id="PF00704">
    <property type="entry name" value="Glyco_hydro_18"/>
    <property type="match status" value="1"/>
</dbReference>
<organism evidence="3 4">
    <name type="scientific">Arthrobotrys musiformis</name>
    <dbReference type="NCBI Taxonomy" id="47236"/>
    <lineage>
        <taxon>Eukaryota</taxon>
        <taxon>Fungi</taxon>
        <taxon>Dikarya</taxon>
        <taxon>Ascomycota</taxon>
        <taxon>Pezizomycotina</taxon>
        <taxon>Orbiliomycetes</taxon>
        <taxon>Orbiliales</taxon>
        <taxon>Orbiliaceae</taxon>
        <taxon>Arthrobotrys</taxon>
    </lineage>
</organism>
<dbReference type="AlphaFoldDB" id="A0AAV9WP85"/>
<feature type="compositionally biased region" description="Pro residues" evidence="1">
    <location>
        <begin position="1"/>
        <end position="19"/>
    </location>
</feature>
<dbReference type="GO" id="GO:0004568">
    <property type="term" value="F:chitinase activity"/>
    <property type="evidence" value="ECO:0007669"/>
    <property type="project" value="TreeGrafter"/>
</dbReference>
<dbReference type="EMBL" id="JAVHJL010000001">
    <property type="protein sequence ID" value="KAK6511697.1"/>
    <property type="molecule type" value="Genomic_DNA"/>
</dbReference>
<evidence type="ECO:0000313" key="4">
    <source>
        <dbReference type="Proteomes" id="UP001370758"/>
    </source>
</evidence>
<dbReference type="InterPro" id="IPR017853">
    <property type="entry name" value="GH"/>
</dbReference>
<evidence type="ECO:0000259" key="2">
    <source>
        <dbReference type="PROSITE" id="PS51910"/>
    </source>
</evidence>
<comment type="caution">
    <text evidence="3">The sequence shown here is derived from an EMBL/GenBank/DDBJ whole genome shotgun (WGS) entry which is preliminary data.</text>
</comment>
<evidence type="ECO:0000313" key="3">
    <source>
        <dbReference type="EMBL" id="KAK6511697.1"/>
    </source>
</evidence>
<dbReference type="SUPFAM" id="SSF51445">
    <property type="entry name" value="(Trans)glycosidases"/>
    <property type="match status" value="1"/>
</dbReference>
<dbReference type="PANTHER" id="PTHR45708:SF60">
    <property type="entry name" value="III CHITINASE, PUTATIVE (AFU_ORTHOLOGUE AFUA_5G03850)-RELATED"/>
    <property type="match status" value="1"/>
</dbReference>
<protein>
    <recommendedName>
        <fullName evidence="2">GH18 domain-containing protein</fullName>
    </recommendedName>
</protein>
<dbReference type="GO" id="GO:0005975">
    <property type="term" value="P:carbohydrate metabolic process"/>
    <property type="evidence" value="ECO:0007669"/>
    <property type="project" value="InterPro"/>
</dbReference>
<dbReference type="GO" id="GO:0005576">
    <property type="term" value="C:extracellular region"/>
    <property type="evidence" value="ECO:0007669"/>
    <property type="project" value="TreeGrafter"/>
</dbReference>
<keyword evidence="4" id="KW-1185">Reference proteome</keyword>
<sequence length="311" mass="34763">MPPVLPPSTDPSSSPSPPPHESRIVCYHQTHYHNGKFVSILPLLAPECGVTHVIIAAIHLNASAKDITLNDDPYSAPKHDILWQECKQLQDSGIKVLGMLGGAAKGSYARLDGPTDRFEEFYGPLKEMIEYAKLDGLDLDVEEQMSLPGVIRLIDRLKQDFGREFIITLAPVPTGLQLFRPHLSGFSYFELEKAFGKYISWYNTQFYCGWGSMNSTADYEKILMCGWDPKKIVVGVVTNPGNGAGWVPDDVLCDTLSEMRDKHPESFGGVMGWEYFNSMTTSNPEEGPWAWSRLMTLIVRPHVLEGLEVEE</sequence>
<name>A0AAV9WP85_9PEZI</name>